<dbReference type="Proteomes" id="UP001597525">
    <property type="component" value="Unassembled WGS sequence"/>
</dbReference>
<evidence type="ECO:0000313" key="3">
    <source>
        <dbReference type="Proteomes" id="UP001597525"/>
    </source>
</evidence>
<gene>
    <name evidence="2" type="ORF">ACFS7Y_03995</name>
</gene>
<dbReference type="RefSeq" id="WP_320184316.1">
    <property type="nucleotide sequence ID" value="NZ_CP138332.1"/>
</dbReference>
<dbReference type="Gene3D" id="3.40.390.70">
    <property type="match status" value="1"/>
</dbReference>
<keyword evidence="3" id="KW-1185">Reference proteome</keyword>
<dbReference type="PROSITE" id="PS51257">
    <property type="entry name" value="PROKAR_LIPOPROTEIN"/>
    <property type="match status" value="1"/>
</dbReference>
<accession>A0ABW6BAR7</accession>
<reference evidence="3" key="1">
    <citation type="journal article" date="2019" name="Int. J. Syst. Evol. Microbiol.">
        <title>The Global Catalogue of Microorganisms (GCM) 10K type strain sequencing project: providing services to taxonomists for standard genome sequencing and annotation.</title>
        <authorList>
            <consortium name="The Broad Institute Genomics Platform"/>
            <consortium name="The Broad Institute Genome Sequencing Center for Infectious Disease"/>
            <person name="Wu L."/>
            <person name="Ma J."/>
        </authorList>
    </citation>
    <scope>NUCLEOTIDE SEQUENCE [LARGE SCALE GENOMIC DNA]</scope>
    <source>
        <strain evidence="3">KCTC 22814</strain>
    </source>
</reference>
<feature type="signal peptide" evidence="1">
    <location>
        <begin position="1"/>
        <end position="22"/>
    </location>
</feature>
<comment type="caution">
    <text evidence="2">The sequence shown here is derived from an EMBL/GenBank/DDBJ whole genome shotgun (WGS) entry which is preliminary data.</text>
</comment>
<feature type="chain" id="PRO_5045969630" description="DUF4856 domain-containing protein" evidence="1">
    <location>
        <begin position="23"/>
        <end position="287"/>
    </location>
</feature>
<protein>
    <recommendedName>
        <fullName evidence="4">DUF4856 domain-containing protein</fullName>
    </recommendedName>
</protein>
<proteinExistence type="predicted"/>
<evidence type="ECO:0000313" key="2">
    <source>
        <dbReference type="EMBL" id="MFD2966532.1"/>
    </source>
</evidence>
<sequence length="287" mass="32202">MMTMNRILFVPVFLVLAALLTACDKEATLVASAPQEFYDFPQGDNAYDAEFETFYQQYGSYVLYRFSDNDFRWNGTTRLLYMARQAEPAAIAPAFDFIKKACLQDYSEERLQSLLPFKMLLSAGVHQLTANANQPTGYDTVASNLGVYSGLNQVTFGYANAQLGSLTASQKLDLQASLHRAFFTQALSRAKFEVPAAFVALFDATGNSATAYRSLGFLEYQRSYTATLDFLMFVYAALRYNQQDFSTRYLGSTLDPSGRTALKYALIRTYLSEEWGLAINEINNRAL</sequence>
<keyword evidence="1" id="KW-0732">Signal</keyword>
<organism evidence="2 3">
    <name type="scientific">Sphingobacterium bambusae</name>
    <dbReference type="NCBI Taxonomy" id="662858"/>
    <lineage>
        <taxon>Bacteria</taxon>
        <taxon>Pseudomonadati</taxon>
        <taxon>Bacteroidota</taxon>
        <taxon>Sphingobacteriia</taxon>
        <taxon>Sphingobacteriales</taxon>
        <taxon>Sphingobacteriaceae</taxon>
        <taxon>Sphingobacterium</taxon>
    </lineage>
</organism>
<evidence type="ECO:0008006" key="4">
    <source>
        <dbReference type="Google" id="ProtNLM"/>
    </source>
</evidence>
<name>A0ABW6BAR7_9SPHI</name>
<dbReference type="EMBL" id="JBHUPB010000003">
    <property type="protein sequence ID" value="MFD2966532.1"/>
    <property type="molecule type" value="Genomic_DNA"/>
</dbReference>
<evidence type="ECO:0000256" key="1">
    <source>
        <dbReference type="SAM" id="SignalP"/>
    </source>
</evidence>